<protein>
    <submittedName>
        <fullName evidence="1">Uncharacterized protein</fullName>
    </submittedName>
</protein>
<organism evidence="1 2">
    <name type="scientific">Acidithiobacillus ferridurans</name>
    <dbReference type="NCBI Taxonomy" id="1232575"/>
    <lineage>
        <taxon>Bacteria</taxon>
        <taxon>Pseudomonadati</taxon>
        <taxon>Pseudomonadota</taxon>
        <taxon>Acidithiobacillia</taxon>
        <taxon>Acidithiobacillales</taxon>
        <taxon>Acidithiobacillaceae</taxon>
        <taxon>Acidithiobacillus</taxon>
    </lineage>
</organism>
<name>A0A8X8G9K6_ACIFI</name>
<sequence length="207" mass="22250">MSLSLAASNLASAALAKILPVLQAKSVELATAAGSLLIAGGAVLGLHAATHWDDAKKIVAQNQQAKMQLAVRRQTVQRQERRLRIAGQKYQSEHSGTAPVRQGIYQHVTVSARALLVDMPHWAASDGMTITMNWAKGDDPGQPFQTTMLPAYPGVHTVTFTLMGSYQHLSGLQRFFDELPPFAALTGIKITGSHFSAKVNLYGVFSA</sequence>
<dbReference type="RefSeq" id="WP_215886007.1">
    <property type="nucleotide sequence ID" value="NZ_CP134225.1"/>
</dbReference>
<dbReference type="EMBL" id="JABBHS010000257">
    <property type="protein sequence ID" value="MBU2723285.1"/>
    <property type="molecule type" value="Genomic_DNA"/>
</dbReference>
<dbReference type="Proteomes" id="UP000887300">
    <property type="component" value="Unassembled WGS sequence"/>
</dbReference>
<accession>A0A8X8G9K6</accession>
<proteinExistence type="predicted"/>
<gene>
    <name evidence="1" type="ORF">HF568_08710</name>
</gene>
<dbReference type="AlphaFoldDB" id="A0A8X8G9K6"/>
<comment type="caution">
    <text evidence="1">The sequence shown here is derived from an EMBL/GenBank/DDBJ whole genome shotgun (WGS) entry which is preliminary data.</text>
</comment>
<reference evidence="1" key="1">
    <citation type="journal article" date="2021" name="ISME J.">
        <title>Genomic evolution of the class Acidithiobacillia: deep-branching Proteobacteria living in extreme acidic conditions.</title>
        <authorList>
            <person name="Moya-Beltran A."/>
            <person name="Beard S."/>
            <person name="Rojas-Villalobos C."/>
            <person name="Issotta F."/>
            <person name="Gallardo Y."/>
            <person name="Ulloa R."/>
            <person name="Giaveno A."/>
            <person name="Degli Esposti M."/>
            <person name="Johnson D.B."/>
            <person name="Quatrini R."/>
        </authorList>
    </citation>
    <scope>NUCLEOTIDE SEQUENCE</scope>
    <source>
        <strain evidence="1">DSM 583</strain>
    </source>
</reference>
<evidence type="ECO:0000313" key="2">
    <source>
        <dbReference type="Proteomes" id="UP000887300"/>
    </source>
</evidence>
<evidence type="ECO:0000313" key="1">
    <source>
        <dbReference type="EMBL" id="MBU2723285.1"/>
    </source>
</evidence>